<accession>A0ABS6PDR8</accession>
<dbReference type="Pfam" id="PF02585">
    <property type="entry name" value="PIG-L"/>
    <property type="match status" value="1"/>
</dbReference>
<organism evidence="1 2">
    <name type="scientific">Pseudomonas ekonensis</name>
    <dbReference type="NCBI Taxonomy" id="2842353"/>
    <lineage>
        <taxon>Bacteria</taxon>
        <taxon>Pseudomonadati</taxon>
        <taxon>Pseudomonadota</taxon>
        <taxon>Gammaproteobacteria</taxon>
        <taxon>Pseudomonadales</taxon>
        <taxon>Pseudomonadaceae</taxon>
        <taxon>Pseudomonas</taxon>
    </lineage>
</organism>
<dbReference type="EMBL" id="JAHSTS010000001">
    <property type="protein sequence ID" value="MBV4458624.1"/>
    <property type="molecule type" value="Genomic_DNA"/>
</dbReference>
<dbReference type="PANTHER" id="PTHR12993">
    <property type="entry name" value="N-ACETYLGLUCOSAMINYL-PHOSPHATIDYLINOSITOL DE-N-ACETYLASE-RELATED"/>
    <property type="match status" value="1"/>
</dbReference>
<gene>
    <name evidence="1" type="ORF">KVG96_11730</name>
</gene>
<keyword evidence="2" id="KW-1185">Reference proteome</keyword>
<dbReference type="RefSeq" id="WP_217892214.1">
    <property type="nucleotide sequence ID" value="NZ_JAHSTS010000001.1"/>
</dbReference>
<evidence type="ECO:0000313" key="2">
    <source>
        <dbReference type="Proteomes" id="UP000765224"/>
    </source>
</evidence>
<name>A0ABS6PDR8_9PSED</name>
<reference evidence="1 2" key="1">
    <citation type="submission" date="2021-06" db="EMBL/GenBank/DDBJ databases">
        <title>Updating the genus Pseudomonas: Description of 43 new species and partition of the Pseudomonas putida group.</title>
        <authorList>
            <person name="Girard L."/>
            <person name="Lood C."/>
            <person name="Vandamme P."/>
            <person name="Rokni-Zadeh H."/>
            <person name="Van Noort V."/>
            <person name="Hofte M."/>
            <person name="Lavigne R."/>
            <person name="De Mot R."/>
        </authorList>
    </citation>
    <scope>NUCLEOTIDE SEQUENCE [LARGE SCALE GENOMIC DNA]</scope>
    <source>
        <strain evidence="1 2">COR58</strain>
    </source>
</reference>
<comment type="caution">
    <text evidence="1">The sequence shown here is derived from an EMBL/GenBank/DDBJ whole genome shotgun (WGS) entry which is preliminary data.</text>
</comment>
<dbReference type="Proteomes" id="UP000765224">
    <property type="component" value="Unassembled WGS sequence"/>
</dbReference>
<proteinExistence type="predicted"/>
<dbReference type="InterPro" id="IPR003737">
    <property type="entry name" value="GlcNAc_PI_deacetylase-related"/>
</dbReference>
<dbReference type="PANTHER" id="PTHR12993:SF29">
    <property type="entry name" value="BLR3841 PROTEIN"/>
    <property type="match status" value="1"/>
</dbReference>
<evidence type="ECO:0000313" key="1">
    <source>
        <dbReference type="EMBL" id="MBV4458624.1"/>
    </source>
</evidence>
<protein>
    <submittedName>
        <fullName evidence="1">PIG-L family deacetylase</fullName>
    </submittedName>
</protein>
<sequence>MSANPITGQGTSPEAWQASRRLAEVTPVQAQALVPNGSRAVIVSPHPDDEVLGCGGLLQALAREGRHILLVSVTDGEASHPGSAWWTSGRLRATRRQESAQALARLGIPDERLTWLHGGFPDTAVAQHEQPLADFLVDCLRPGDTVFTTWRQDGHCDHEAVGRASAAAARQVGARVLEVPIWAWHWAAAQDPRIPWRRARKVFLDEAVLARKRHAVQAFASQTEPDPASGNPPVLTPRTLERLLHDFEVVFL</sequence>